<gene>
    <name evidence="1" type="ORF">PCOR1329_LOCUS34557</name>
</gene>
<comment type="caution">
    <text evidence="1">The sequence shown here is derived from an EMBL/GenBank/DDBJ whole genome shotgun (WGS) entry which is preliminary data.</text>
</comment>
<protein>
    <submittedName>
        <fullName evidence="1">Uncharacterized protein</fullName>
    </submittedName>
</protein>
<accession>A0ABN9T146</accession>
<evidence type="ECO:0000313" key="2">
    <source>
        <dbReference type="Proteomes" id="UP001189429"/>
    </source>
</evidence>
<dbReference type="EMBL" id="CAUYUJ010014239">
    <property type="protein sequence ID" value="CAK0838657.1"/>
    <property type="molecule type" value="Genomic_DNA"/>
</dbReference>
<name>A0ABN9T146_9DINO</name>
<reference evidence="1" key="1">
    <citation type="submission" date="2023-10" db="EMBL/GenBank/DDBJ databases">
        <authorList>
            <person name="Chen Y."/>
            <person name="Shah S."/>
            <person name="Dougan E. K."/>
            <person name="Thang M."/>
            <person name="Chan C."/>
        </authorList>
    </citation>
    <scope>NUCLEOTIDE SEQUENCE [LARGE SCALE GENOMIC DNA]</scope>
</reference>
<dbReference type="Proteomes" id="UP001189429">
    <property type="component" value="Unassembled WGS sequence"/>
</dbReference>
<sequence length="138" mass="14458">MVEFGGGAAFQVSETGRFVMEALGAAVIPEGADDAGEVLVSEWAEAEAIQCNGHRLRRAGLAVFCEVCVAWSAGGVSKQVLADCCGIPSGERKGETFLSNLDSRRRRLLKGLHPEDNVELTFPAVPRGGLVKVSASAA</sequence>
<proteinExistence type="predicted"/>
<keyword evidence="2" id="KW-1185">Reference proteome</keyword>
<organism evidence="1 2">
    <name type="scientific">Prorocentrum cordatum</name>
    <dbReference type="NCBI Taxonomy" id="2364126"/>
    <lineage>
        <taxon>Eukaryota</taxon>
        <taxon>Sar</taxon>
        <taxon>Alveolata</taxon>
        <taxon>Dinophyceae</taxon>
        <taxon>Prorocentrales</taxon>
        <taxon>Prorocentraceae</taxon>
        <taxon>Prorocentrum</taxon>
    </lineage>
</organism>
<evidence type="ECO:0000313" key="1">
    <source>
        <dbReference type="EMBL" id="CAK0838657.1"/>
    </source>
</evidence>